<protein>
    <submittedName>
        <fullName evidence="1">Uncharacterized protein</fullName>
    </submittedName>
</protein>
<keyword evidence="2" id="KW-1185">Reference proteome</keyword>
<comment type="caution">
    <text evidence="1">The sequence shown here is derived from an EMBL/GenBank/DDBJ whole genome shotgun (WGS) entry which is preliminary data.</text>
</comment>
<gene>
    <name evidence="1" type="ORF">niasHS_009075</name>
</gene>
<reference evidence="1 2" key="1">
    <citation type="submission" date="2024-10" db="EMBL/GenBank/DDBJ databases">
        <authorList>
            <person name="Kim D."/>
        </authorList>
    </citation>
    <scope>NUCLEOTIDE SEQUENCE [LARGE SCALE GENOMIC DNA]</scope>
    <source>
        <strain evidence="1">Taebaek</strain>
    </source>
</reference>
<organism evidence="1 2">
    <name type="scientific">Heterodera schachtii</name>
    <name type="common">Sugarbeet cyst nematode worm</name>
    <name type="synonym">Tylenchus schachtii</name>
    <dbReference type="NCBI Taxonomy" id="97005"/>
    <lineage>
        <taxon>Eukaryota</taxon>
        <taxon>Metazoa</taxon>
        <taxon>Ecdysozoa</taxon>
        <taxon>Nematoda</taxon>
        <taxon>Chromadorea</taxon>
        <taxon>Rhabditida</taxon>
        <taxon>Tylenchina</taxon>
        <taxon>Tylenchomorpha</taxon>
        <taxon>Tylenchoidea</taxon>
        <taxon>Heteroderidae</taxon>
        <taxon>Heteroderinae</taxon>
        <taxon>Heterodera</taxon>
    </lineage>
</organism>
<dbReference type="EMBL" id="JBICCN010000150">
    <property type="protein sequence ID" value="KAL3089009.1"/>
    <property type="molecule type" value="Genomic_DNA"/>
</dbReference>
<evidence type="ECO:0000313" key="1">
    <source>
        <dbReference type="EMBL" id="KAL3089009.1"/>
    </source>
</evidence>
<sequence length="124" mass="14065">MCDFDHTLLILVKKSIRQNSNFQQIPSDVLSVLPKDVAAQLEAIQNNGTLSVHEKAEQIDQIMTEQPSEMLDKIPDPPNFGILPVNVKNHIKQIFRQKGKSLDEKETELAEYVQSLQEDNPKEA</sequence>
<accession>A0ABD2JEH9</accession>
<proteinExistence type="predicted"/>
<dbReference type="Proteomes" id="UP001620645">
    <property type="component" value="Unassembled WGS sequence"/>
</dbReference>
<evidence type="ECO:0000313" key="2">
    <source>
        <dbReference type="Proteomes" id="UP001620645"/>
    </source>
</evidence>
<name>A0ABD2JEH9_HETSC</name>
<dbReference type="AlphaFoldDB" id="A0ABD2JEH9"/>